<dbReference type="GO" id="GO:0005829">
    <property type="term" value="C:cytosol"/>
    <property type="evidence" value="ECO:0007669"/>
    <property type="project" value="TreeGrafter"/>
</dbReference>
<gene>
    <name evidence="16" type="primary">HEM12</name>
    <name evidence="16" type="ORF">H4R34_002862</name>
</gene>
<dbReference type="PROSITE" id="PS00907">
    <property type="entry name" value="UROD_2"/>
    <property type="match status" value="1"/>
</dbReference>
<evidence type="ECO:0000256" key="8">
    <source>
        <dbReference type="ARBA" id="ARBA00022490"/>
    </source>
</evidence>
<evidence type="ECO:0000256" key="4">
    <source>
        <dbReference type="ARBA" id="ARBA00009935"/>
    </source>
</evidence>
<dbReference type="Pfam" id="PF01208">
    <property type="entry name" value="URO-D"/>
    <property type="match status" value="1"/>
</dbReference>
<dbReference type="NCBIfam" id="TIGR01464">
    <property type="entry name" value="hemE"/>
    <property type="match status" value="1"/>
</dbReference>
<keyword evidence="17" id="KW-1185">Reference proteome</keyword>
<comment type="subunit">
    <text evidence="5">Homodimer.</text>
</comment>
<organism evidence="16 17">
    <name type="scientific">Dimargaris verticillata</name>
    <dbReference type="NCBI Taxonomy" id="2761393"/>
    <lineage>
        <taxon>Eukaryota</taxon>
        <taxon>Fungi</taxon>
        <taxon>Fungi incertae sedis</taxon>
        <taxon>Zoopagomycota</taxon>
        <taxon>Kickxellomycotina</taxon>
        <taxon>Dimargaritomycetes</taxon>
        <taxon>Dimargaritales</taxon>
        <taxon>Dimargaritaceae</taxon>
        <taxon>Dimargaris</taxon>
    </lineage>
</organism>
<evidence type="ECO:0000256" key="11">
    <source>
        <dbReference type="ARBA" id="ARBA00023244"/>
    </source>
</evidence>
<comment type="subcellular location">
    <subcellularLocation>
        <location evidence="2">Cytoplasm</location>
    </subcellularLocation>
</comment>
<dbReference type="SUPFAM" id="SSF51726">
    <property type="entry name" value="UROD/MetE-like"/>
    <property type="match status" value="1"/>
</dbReference>
<sequence length="375" mass="41652">MAQFPPLQNDMILRAAKGKPTERTPVWVMRQAGRYLPEFREVRKDHDFFSMCRTPEIACEITVQPLRRYKGLLDAAIIFSDILVIPQALGMTVEMVPGKGPHFPEPLVEPKDVERLLRPGPVDIKAQLGYVLEAITLTRHQLGGQVPLLGFVGAPWTLLAYMIEGGGSKTLSKAKSWLYRYPGACHQLLERLTDACEAFLVAQIRAGAQMVQVFDSWAGELGPADYAEFSLPYNIAIAKRVKAALRKSDQPALAETPMAVFPKGAYYALPAYADSDYDVVSLDWTMDPVMARNALGCNKTLQGNLDPSTLFAPHNSIRERTRSMLTQFAGAPLHGQCHIANLGHGMYPDHSPEALRVFLETVHQVSTELRQRNAQ</sequence>
<protein>
    <recommendedName>
        <fullName evidence="7 12">Uroporphyrinogen decarboxylase</fullName>
        <ecNumber evidence="6 12">4.1.1.37</ecNumber>
    </recommendedName>
</protein>
<keyword evidence="8" id="KW-0963">Cytoplasm</keyword>
<evidence type="ECO:0000259" key="14">
    <source>
        <dbReference type="PROSITE" id="PS00906"/>
    </source>
</evidence>
<keyword evidence="9 12" id="KW-0210">Decarboxylase</keyword>
<dbReference type="FunFam" id="3.20.20.210:FF:000001">
    <property type="entry name" value="Uroporphyrinogen decarboxylase"/>
    <property type="match status" value="1"/>
</dbReference>
<comment type="similarity">
    <text evidence="4 13">Belongs to the uroporphyrinogen decarboxylase family.</text>
</comment>
<dbReference type="AlphaFoldDB" id="A0A9W8B5Q5"/>
<dbReference type="OrthoDB" id="339900at2759"/>
<evidence type="ECO:0000256" key="3">
    <source>
        <dbReference type="ARBA" id="ARBA00004804"/>
    </source>
</evidence>
<proteinExistence type="inferred from homology"/>
<dbReference type="EC" id="4.1.1.37" evidence="6 12"/>
<evidence type="ECO:0000256" key="5">
    <source>
        <dbReference type="ARBA" id="ARBA00011738"/>
    </source>
</evidence>
<dbReference type="PANTHER" id="PTHR21091">
    <property type="entry name" value="METHYLTETRAHYDROFOLATE:HOMOCYSTEINE METHYLTRANSFERASE RELATED"/>
    <property type="match status" value="1"/>
</dbReference>
<dbReference type="HAMAP" id="MF_00218">
    <property type="entry name" value="URO_D"/>
    <property type="match status" value="1"/>
</dbReference>
<dbReference type="InterPro" id="IPR006361">
    <property type="entry name" value="Uroporphyrinogen_deCO2ase_HemE"/>
</dbReference>
<feature type="domain" description="Uroporphyrinogen decarboxylase (URO-D)" evidence="14">
    <location>
        <begin position="25"/>
        <end position="34"/>
    </location>
</feature>
<dbReference type="PROSITE" id="PS00906">
    <property type="entry name" value="UROD_1"/>
    <property type="match status" value="1"/>
</dbReference>
<accession>A0A9W8B5Q5</accession>
<dbReference type="Gene3D" id="3.20.20.210">
    <property type="match status" value="1"/>
</dbReference>
<reference evidence="16" key="1">
    <citation type="submission" date="2022-07" db="EMBL/GenBank/DDBJ databases">
        <title>Phylogenomic reconstructions and comparative analyses of Kickxellomycotina fungi.</title>
        <authorList>
            <person name="Reynolds N.K."/>
            <person name="Stajich J.E."/>
            <person name="Barry K."/>
            <person name="Grigoriev I.V."/>
            <person name="Crous P."/>
            <person name="Smith M.E."/>
        </authorList>
    </citation>
    <scope>NUCLEOTIDE SEQUENCE</scope>
    <source>
        <strain evidence="16">RSA 567</strain>
    </source>
</reference>
<evidence type="ECO:0000256" key="6">
    <source>
        <dbReference type="ARBA" id="ARBA00012288"/>
    </source>
</evidence>
<keyword evidence="10 12" id="KW-0456">Lyase</keyword>
<evidence type="ECO:0000256" key="13">
    <source>
        <dbReference type="RuleBase" id="RU004169"/>
    </source>
</evidence>
<comment type="pathway">
    <text evidence="3 12">Porphyrin-containing compound metabolism; protoporphyrin-IX biosynthesis; coproporphyrinogen-III from 5-aminolevulinate: step 4/4.</text>
</comment>
<comment type="catalytic activity">
    <reaction evidence="12">
        <text>uroporphyrinogen III + 4 H(+) = coproporphyrinogen III + 4 CO2</text>
        <dbReference type="Rhea" id="RHEA:19865"/>
        <dbReference type="ChEBI" id="CHEBI:15378"/>
        <dbReference type="ChEBI" id="CHEBI:16526"/>
        <dbReference type="ChEBI" id="CHEBI:57308"/>
        <dbReference type="ChEBI" id="CHEBI:57309"/>
        <dbReference type="EC" id="4.1.1.37"/>
    </reaction>
</comment>
<evidence type="ECO:0000256" key="12">
    <source>
        <dbReference type="RuleBase" id="RU000554"/>
    </source>
</evidence>
<evidence type="ECO:0000256" key="10">
    <source>
        <dbReference type="ARBA" id="ARBA00023239"/>
    </source>
</evidence>
<dbReference type="Proteomes" id="UP001151582">
    <property type="component" value="Unassembled WGS sequence"/>
</dbReference>
<evidence type="ECO:0000256" key="2">
    <source>
        <dbReference type="ARBA" id="ARBA00004496"/>
    </source>
</evidence>
<evidence type="ECO:0000313" key="17">
    <source>
        <dbReference type="Proteomes" id="UP001151582"/>
    </source>
</evidence>
<dbReference type="InterPro" id="IPR038071">
    <property type="entry name" value="UROD/MetE-like_sf"/>
</dbReference>
<evidence type="ECO:0000259" key="15">
    <source>
        <dbReference type="PROSITE" id="PS00907"/>
    </source>
</evidence>
<dbReference type="CDD" id="cd00717">
    <property type="entry name" value="URO-D"/>
    <property type="match status" value="1"/>
</dbReference>
<comment type="caution">
    <text evidence="16">The sequence shown here is derived from an EMBL/GenBank/DDBJ whole genome shotgun (WGS) entry which is preliminary data.</text>
</comment>
<name>A0A9W8B5Q5_9FUNG</name>
<feature type="domain" description="Uroporphyrinogen decarboxylase (URO-D)" evidence="15">
    <location>
        <begin position="149"/>
        <end position="165"/>
    </location>
</feature>
<evidence type="ECO:0000256" key="7">
    <source>
        <dbReference type="ARBA" id="ARBA00014308"/>
    </source>
</evidence>
<evidence type="ECO:0000313" key="16">
    <source>
        <dbReference type="EMBL" id="KAJ1979340.1"/>
    </source>
</evidence>
<keyword evidence="11 12" id="KW-0627">Porphyrin biosynthesis</keyword>
<evidence type="ECO:0000256" key="1">
    <source>
        <dbReference type="ARBA" id="ARBA00002448"/>
    </source>
</evidence>
<dbReference type="InterPro" id="IPR000257">
    <property type="entry name" value="Uroporphyrinogen_deCOase"/>
</dbReference>
<evidence type="ECO:0000256" key="9">
    <source>
        <dbReference type="ARBA" id="ARBA00022793"/>
    </source>
</evidence>
<dbReference type="EMBL" id="JANBQB010000224">
    <property type="protein sequence ID" value="KAJ1979340.1"/>
    <property type="molecule type" value="Genomic_DNA"/>
</dbReference>
<comment type="function">
    <text evidence="1">Catalyzes the decarboxylation of four acetate groups of uroporphyrinogen-III to yield coproporphyrinogen-III.</text>
</comment>
<dbReference type="GO" id="GO:0006783">
    <property type="term" value="P:heme biosynthetic process"/>
    <property type="evidence" value="ECO:0007669"/>
    <property type="project" value="TreeGrafter"/>
</dbReference>
<dbReference type="GO" id="GO:0004853">
    <property type="term" value="F:uroporphyrinogen decarboxylase activity"/>
    <property type="evidence" value="ECO:0007669"/>
    <property type="project" value="UniProtKB-EC"/>
</dbReference>
<dbReference type="PANTHER" id="PTHR21091:SF169">
    <property type="entry name" value="UROPORPHYRINOGEN DECARBOXYLASE"/>
    <property type="match status" value="1"/>
</dbReference>